<evidence type="ECO:0000313" key="2">
    <source>
        <dbReference type="Proteomes" id="UP000283458"/>
    </source>
</evidence>
<dbReference type="Proteomes" id="UP000283458">
    <property type="component" value="Unassembled WGS sequence"/>
</dbReference>
<dbReference type="AlphaFoldDB" id="A0A418VK68"/>
<protein>
    <submittedName>
        <fullName evidence="1">Uncharacterized protein</fullName>
    </submittedName>
</protein>
<keyword evidence="2" id="KW-1185">Reference proteome</keyword>
<accession>A0A418VK68</accession>
<dbReference type="RefSeq" id="WP_119834284.1">
    <property type="nucleotide sequence ID" value="NZ_QYUL01000008.1"/>
</dbReference>
<organism evidence="1 2">
    <name type="scientific">Azospirillum cavernae</name>
    <dbReference type="NCBI Taxonomy" id="2320860"/>
    <lineage>
        <taxon>Bacteria</taxon>
        <taxon>Pseudomonadati</taxon>
        <taxon>Pseudomonadota</taxon>
        <taxon>Alphaproteobacteria</taxon>
        <taxon>Rhodospirillales</taxon>
        <taxon>Azospirillaceae</taxon>
        <taxon>Azospirillum</taxon>
    </lineage>
</organism>
<gene>
    <name evidence="1" type="ORF">D3877_29055</name>
</gene>
<dbReference type="OrthoDB" id="7307926at2"/>
<dbReference type="EMBL" id="QYUL01000008">
    <property type="protein sequence ID" value="RJF76436.1"/>
    <property type="molecule type" value="Genomic_DNA"/>
</dbReference>
<comment type="caution">
    <text evidence="1">The sequence shown here is derived from an EMBL/GenBank/DDBJ whole genome shotgun (WGS) entry which is preliminary data.</text>
</comment>
<name>A0A418VK68_9PROT</name>
<reference evidence="1 2" key="1">
    <citation type="submission" date="2018-09" db="EMBL/GenBank/DDBJ databases">
        <authorList>
            <person name="Zhu H."/>
        </authorList>
    </citation>
    <scope>NUCLEOTIDE SEQUENCE [LARGE SCALE GENOMIC DNA]</scope>
    <source>
        <strain evidence="1 2">K2W22B-5</strain>
    </source>
</reference>
<evidence type="ECO:0000313" key="1">
    <source>
        <dbReference type="EMBL" id="RJF76436.1"/>
    </source>
</evidence>
<proteinExistence type="predicted"/>
<sequence length="143" mass="15593">MNEADEQPVEGSIPISTAGPLSVHHLLLHLASDHHVTVHHDVAEVGHGTIAAAALEIWQGASSGDAIRWRWYLLRQGRVVEEAPGDPHRLRPYSDIVLTVTRSTLPDRESVAMFRKALRAAGSTCTLSRPAAVRASERERVVA</sequence>